<dbReference type="Proteomes" id="UP000464378">
    <property type="component" value="Chromosome"/>
</dbReference>
<dbReference type="SUPFAM" id="SSF48371">
    <property type="entry name" value="ARM repeat"/>
    <property type="match status" value="1"/>
</dbReference>
<name>A0A6C2YLH4_9BACT</name>
<dbReference type="InterPro" id="IPR002372">
    <property type="entry name" value="PQQ_rpt_dom"/>
</dbReference>
<reference evidence="3" key="1">
    <citation type="submission" date="2019-04" db="EMBL/GenBank/DDBJ databases">
        <authorList>
            <consortium name="Science for Life Laboratories"/>
        </authorList>
    </citation>
    <scope>NUCLEOTIDE SEQUENCE</scope>
    <source>
        <strain evidence="3">MBLW1</strain>
    </source>
</reference>
<keyword evidence="1" id="KW-0732">Signal</keyword>
<dbReference type="AlphaFoldDB" id="A0A6C2YLH4"/>
<proteinExistence type="predicted"/>
<dbReference type="Gene3D" id="2.130.10.10">
    <property type="entry name" value="YVTN repeat-like/Quinoprotein amine dehydrogenase"/>
    <property type="match status" value="1"/>
</dbReference>
<gene>
    <name evidence="3" type="ORF">GMBLW1_19870</name>
</gene>
<dbReference type="KEGG" id="tim:GMBLW1_19870"/>
<feature type="domain" description="Pyrrolo-quinoline quinone repeat" evidence="2">
    <location>
        <begin position="419"/>
        <end position="538"/>
    </location>
</feature>
<dbReference type="SUPFAM" id="SSF63829">
    <property type="entry name" value="Calcium-dependent phosphotriesterase"/>
    <property type="match status" value="1"/>
</dbReference>
<dbReference type="EMBL" id="LR593887">
    <property type="protein sequence ID" value="VTS00006.1"/>
    <property type="molecule type" value="Genomic_DNA"/>
</dbReference>
<accession>A0A6C2YLH4</accession>
<dbReference type="InterPro" id="IPR011989">
    <property type="entry name" value="ARM-like"/>
</dbReference>
<sequence length="582" mass="64584">MYHTGWKPPRWAAGLLLSCLGLSPFAILSPAIAQQPTAPAAAAPSEDPVAEQLKSDRALLKEAKIAEEPKAFEQFFRARMVPDADRAKIQSLIQQLGNESFDQRELAAAALEKIGLVTAGQLRQAESVPDPEINRRAARILVNLGPIPTGSVIAAAARRFAAIAPRDATPLLLQYLPDADDDFLAEDLRSTLGSLATIDGQPNPVLMAALDDPLPARQHAALEALLTQPVTAKLVNLKQRADQEKNPVVRLRYILALVTGAQEPTAMPQMINLLGELPQEHTWRIEEILLQLAGEKGPKVSIDSTEDSKRKARDAWAEWWKANSSTVNLAKLKEQPGMLGLTMILSMDTNNSQGHIVELGPDKKEKWRIDDLKFPIAAQMVGRDRILVAEHNRHFVSLRDLKGKILWEKQVFMPVALQVMPNGTLFIAARNQIIELDRDREKQLVTIQRPQHDIVAAAKARNGEYIVVTNTGQLQRLNKTGEVSKSVSLDGRPNYYSTIQLLPNNRVLLTLQNMVAEFDLESGKKVWEANVNSPNSVQRLPNGNTLVSSMISMEVQEIDRNGKAVWTYKSPDNSRPWKAFRR</sequence>
<evidence type="ECO:0000313" key="3">
    <source>
        <dbReference type="EMBL" id="VIP01973.1"/>
    </source>
</evidence>
<feature type="signal peptide" evidence="1">
    <location>
        <begin position="1"/>
        <end position="33"/>
    </location>
</feature>
<dbReference type="EMBL" id="LR586016">
    <property type="protein sequence ID" value="VIP01973.1"/>
    <property type="molecule type" value="Genomic_DNA"/>
</dbReference>
<dbReference type="InParanoid" id="A0A6C2YLH4"/>
<dbReference type="InterPro" id="IPR015943">
    <property type="entry name" value="WD40/YVTN_repeat-like_dom_sf"/>
</dbReference>
<dbReference type="Gene3D" id="1.25.10.10">
    <property type="entry name" value="Leucine-rich Repeat Variant"/>
    <property type="match status" value="1"/>
</dbReference>
<evidence type="ECO:0000256" key="1">
    <source>
        <dbReference type="SAM" id="SignalP"/>
    </source>
</evidence>
<evidence type="ECO:0000313" key="4">
    <source>
        <dbReference type="Proteomes" id="UP000464378"/>
    </source>
</evidence>
<evidence type="ECO:0000259" key="2">
    <source>
        <dbReference type="Pfam" id="PF13360"/>
    </source>
</evidence>
<dbReference type="InterPro" id="IPR016024">
    <property type="entry name" value="ARM-type_fold"/>
</dbReference>
<feature type="chain" id="PRO_5036172736" evidence="1">
    <location>
        <begin position="34"/>
        <end position="582"/>
    </location>
</feature>
<protein>
    <submittedName>
        <fullName evidence="3">Pyrrolo-quinoline quinone: Uncharacterized protein</fullName>
    </submittedName>
</protein>
<organism evidence="3">
    <name type="scientific">Tuwongella immobilis</name>
    <dbReference type="NCBI Taxonomy" id="692036"/>
    <lineage>
        <taxon>Bacteria</taxon>
        <taxon>Pseudomonadati</taxon>
        <taxon>Planctomycetota</taxon>
        <taxon>Planctomycetia</taxon>
        <taxon>Gemmatales</taxon>
        <taxon>Gemmataceae</taxon>
        <taxon>Tuwongella</taxon>
    </lineage>
</organism>
<dbReference type="Pfam" id="PF13360">
    <property type="entry name" value="PQQ_2"/>
    <property type="match status" value="1"/>
</dbReference>
<keyword evidence="4" id="KW-1185">Reference proteome</keyword>
<dbReference type="RefSeq" id="WP_162657199.1">
    <property type="nucleotide sequence ID" value="NZ_LR593887.1"/>
</dbReference>